<evidence type="ECO:0000313" key="7">
    <source>
        <dbReference type="Proteomes" id="UP000015103"/>
    </source>
</evidence>
<dbReference type="EnsemblMetazoa" id="RPRC010751-RA">
    <property type="protein sequence ID" value="RPRC010751-PA"/>
    <property type="gene ID" value="RPRC010751"/>
</dbReference>
<dbReference type="EMBL" id="ACPB03010040">
    <property type="status" value="NOT_ANNOTATED_CDS"/>
    <property type="molecule type" value="Genomic_DNA"/>
</dbReference>
<dbReference type="InParanoid" id="T1I382"/>
<dbReference type="GO" id="GO:0005881">
    <property type="term" value="C:cytoplasmic microtubule"/>
    <property type="evidence" value="ECO:0007669"/>
    <property type="project" value="TreeGrafter"/>
</dbReference>
<reference evidence="6" key="1">
    <citation type="submission" date="2015-05" db="UniProtKB">
        <authorList>
            <consortium name="EnsemblMetazoa"/>
        </authorList>
    </citation>
    <scope>IDENTIFICATION</scope>
</reference>
<dbReference type="HOGENOM" id="CLU_1867636_0_0_1"/>
<comment type="subcellular location">
    <subcellularLocation>
        <location evidence="1">Cytoplasm</location>
        <location evidence="1">Cytoskeleton</location>
        <location evidence="1">Microtubule organizing center</location>
        <location evidence="1">Centrosome</location>
    </subcellularLocation>
</comment>
<dbReference type="Pfam" id="PF15239">
    <property type="entry name" value="CFAP96-like"/>
    <property type="match status" value="1"/>
</dbReference>
<dbReference type="GO" id="GO:0005813">
    <property type="term" value="C:centrosome"/>
    <property type="evidence" value="ECO:0007669"/>
    <property type="project" value="UniProtKB-SubCell"/>
</dbReference>
<dbReference type="PANTHER" id="PTHR31144">
    <property type="entry name" value="UPF0602 PROTEIN C4ORF47"/>
    <property type="match status" value="1"/>
</dbReference>
<dbReference type="PANTHER" id="PTHR31144:SF1">
    <property type="entry name" value="UPF0602 PROTEIN C4ORF47"/>
    <property type="match status" value="1"/>
</dbReference>
<evidence type="ECO:0000256" key="5">
    <source>
        <dbReference type="ARBA" id="ARBA00035693"/>
    </source>
</evidence>
<name>T1I382_RHOPR</name>
<keyword evidence="3" id="KW-0206">Cytoskeleton</keyword>
<keyword evidence="2" id="KW-0963">Cytoplasm</keyword>
<proteinExistence type="inferred from homology"/>
<evidence type="ECO:0000256" key="3">
    <source>
        <dbReference type="ARBA" id="ARBA00023212"/>
    </source>
</evidence>
<organism evidence="6 7">
    <name type="scientific">Rhodnius prolixus</name>
    <name type="common">Triatomid bug</name>
    <dbReference type="NCBI Taxonomy" id="13249"/>
    <lineage>
        <taxon>Eukaryota</taxon>
        <taxon>Metazoa</taxon>
        <taxon>Ecdysozoa</taxon>
        <taxon>Arthropoda</taxon>
        <taxon>Hexapoda</taxon>
        <taxon>Insecta</taxon>
        <taxon>Pterygota</taxon>
        <taxon>Neoptera</taxon>
        <taxon>Paraneoptera</taxon>
        <taxon>Hemiptera</taxon>
        <taxon>Heteroptera</taxon>
        <taxon>Panheteroptera</taxon>
        <taxon>Cimicomorpha</taxon>
        <taxon>Reduviidae</taxon>
        <taxon>Triatominae</taxon>
        <taxon>Rhodnius</taxon>
    </lineage>
</organism>
<dbReference type="InterPro" id="IPR029358">
    <property type="entry name" value="CFAP96"/>
</dbReference>
<sequence>MAVKKRETLPEYGRHFGKYDLERWGDFAEMSYLHGISYGRFGLKLSDREKGRQMLAKFPKIKAGLQDCYFEKDLKRIFIGEAYKPLYKTLAKESLERNKKFLSPRGFLNPGFPKLHSTPGDHYGTFAGKYEVGIRFQ</sequence>
<comment type="similarity">
    <text evidence="4">Belongs to the CFAP96 family.</text>
</comment>
<evidence type="ECO:0000256" key="4">
    <source>
        <dbReference type="ARBA" id="ARBA00035656"/>
    </source>
</evidence>
<keyword evidence="7" id="KW-1185">Reference proteome</keyword>
<protein>
    <recommendedName>
        <fullName evidence="5">Cilia-and flagella-associated protein 96</fullName>
    </recommendedName>
</protein>
<evidence type="ECO:0000256" key="2">
    <source>
        <dbReference type="ARBA" id="ARBA00022490"/>
    </source>
</evidence>
<dbReference type="eggNOG" id="ENOG502QVET">
    <property type="taxonomic scope" value="Eukaryota"/>
</dbReference>
<dbReference type="STRING" id="13249.T1I382"/>
<dbReference type="Proteomes" id="UP000015103">
    <property type="component" value="Unassembled WGS sequence"/>
</dbReference>
<dbReference type="VEuPathDB" id="VectorBase:RPRC010751"/>
<evidence type="ECO:0000256" key="1">
    <source>
        <dbReference type="ARBA" id="ARBA00004300"/>
    </source>
</evidence>
<accession>T1I382</accession>
<evidence type="ECO:0000313" key="6">
    <source>
        <dbReference type="EnsemblMetazoa" id="RPRC010751-PA"/>
    </source>
</evidence>
<dbReference type="AlphaFoldDB" id="T1I382"/>